<dbReference type="AlphaFoldDB" id="A0AAV4NMK6"/>
<gene>
    <name evidence="2" type="ORF">CEXT_283751</name>
</gene>
<organism evidence="2 3">
    <name type="scientific">Caerostris extrusa</name>
    <name type="common">Bark spider</name>
    <name type="synonym">Caerostris bankana</name>
    <dbReference type="NCBI Taxonomy" id="172846"/>
    <lineage>
        <taxon>Eukaryota</taxon>
        <taxon>Metazoa</taxon>
        <taxon>Ecdysozoa</taxon>
        <taxon>Arthropoda</taxon>
        <taxon>Chelicerata</taxon>
        <taxon>Arachnida</taxon>
        <taxon>Araneae</taxon>
        <taxon>Araneomorphae</taxon>
        <taxon>Entelegynae</taxon>
        <taxon>Araneoidea</taxon>
        <taxon>Araneidae</taxon>
        <taxon>Caerostris</taxon>
    </lineage>
</organism>
<sequence>MIWHQGKVYVIGGFDGNQCFNSMRCFDPVTHLWEEKGCMYVQRCYVSVAAVGSSCTPSEGTTDTGATSLVKSTIQSRTSGALLPTCTTYAVTPAQIP</sequence>
<keyword evidence="3" id="KW-1185">Reference proteome</keyword>
<protein>
    <submittedName>
        <fullName evidence="2">Uncharacterized protein</fullName>
    </submittedName>
</protein>
<proteinExistence type="predicted"/>
<evidence type="ECO:0000313" key="3">
    <source>
        <dbReference type="Proteomes" id="UP001054945"/>
    </source>
</evidence>
<dbReference type="Pfam" id="PF01344">
    <property type="entry name" value="Kelch_1"/>
    <property type="match status" value="1"/>
</dbReference>
<keyword evidence="1" id="KW-0880">Kelch repeat</keyword>
<dbReference type="EMBL" id="BPLR01003561">
    <property type="protein sequence ID" value="GIX85996.1"/>
    <property type="molecule type" value="Genomic_DNA"/>
</dbReference>
<reference evidence="2 3" key="1">
    <citation type="submission" date="2021-06" db="EMBL/GenBank/DDBJ databases">
        <title>Caerostris extrusa draft genome.</title>
        <authorList>
            <person name="Kono N."/>
            <person name="Arakawa K."/>
        </authorList>
    </citation>
    <scope>NUCLEOTIDE SEQUENCE [LARGE SCALE GENOMIC DNA]</scope>
</reference>
<evidence type="ECO:0000256" key="1">
    <source>
        <dbReference type="ARBA" id="ARBA00022441"/>
    </source>
</evidence>
<accession>A0AAV4NMK6</accession>
<evidence type="ECO:0000313" key="2">
    <source>
        <dbReference type="EMBL" id="GIX85996.1"/>
    </source>
</evidence>
<dbReference type="SMART" id="SM00612">
    <property type="entry name" value="Kelch"/>
    <property type="match status" value="1"/>
</dbReference>
<dbReference type="InterPro" id="IPR006652">
    <property type="entry name" value="Kelch_1"/>
</dbReference>
<dbReference type="SUPFAM" id="SSF117281">
    <property type="entry name" value="Kelch motif"/>
    <property type="match status" value="1"/>
</dbReference>
<name>A0AAV4NMK6_CAEEX</name>
<comment type="caution">
    <text evidence="2">The sequence shown here is derived from an EMBL/GenBank/DDBJ whole genome shotgun (WGS) entry which is preliminary data.</text>
</comment>
<dbReference type="Proteomes" id="UP001054945">
    <property type="component" value="Unassembled WGS sequence"/>
</dbReference>
<dbReference type="Gene3D" id="2.120.10.80">
    <property type="entry name" value="Kelch-type beta propeller"/>
    <property type="match status" value="1"/>
</dbReference>
<dbReference type="InterPro" id="IPR015915">
    <property type="entry name" value="Kelch-typ_b-propeller"/>
</dbReference>